<organism evidence="6">
    <name type="scientific">Myoviridae sp. ctBCv9</name>
    <dbReference type="NCBI Taxonomy" id="2825045"/>
    <lineage>
        <taxon>Viruses</taxon>
        <taxon>Duplodnaviria</taxon>
        <taxon>Heunggongvirae</taxon>
        <taxon>Uroviricota</taxon>
        <taxon>Caudoviricetes</taxon>
    </lineage>
</organism>
<comment type="subcellular location">
    <subcellularLocation>
        <location evidence="1">Host membrane</location>
        <topology evidence="1">Multi-pass membrane protein</topology>
    </subcellularLocation>
</comment>
<dbReference type="EMBL" id="BK016019">
    <property type="protein sequence ID" value="DAF89987.1"/>
    <property type="molecule type" value="Genomic_DNA"/>
</dbReference>
<dbReference type="NCBIfam" id="TIGR01593">
    <property type="entry name" value="holin_tox_secr"/>
    <property type="match status" value="1"/>
</dbReference>
<dbReference type="Pfam" id="PF05105">
    <property type="entry name" value="Phage_holin_4_1"/>
    <property type="match status" value="1"/>
</dbReference>
<evidence type="ECO:0000256" key="1">
    <source>
        <dbReference type="ARBA" id="ARBA00004301"/>
    </source>
</evidence>
<keyword evidence="3 5" id="KW-1133">Transmembrane helix</keyword>
<protein>
    <submittedName>
        <fullName evidence="6">Holin</fullName>
    </submittedName>
</protein>
<accession>A0A8S5U6A0</accession>
<evidence type="ECO:0000256" key="5">
    <source>
        <dbReference type="SAM" id="Phobius"/>
    </source>
</evidence>
<keyword evidence="2 5" id="KW-0812">Transmembrane</keyword>
<evidence type="ECO:0000313" key="6">
    <source>
        <dbReference type="EMBL" id="DAF89987.1"/>
    </source>
</evidence>
<dbReference type="InterPro" id="IPR006480">
    <property type="entry name" value="Phage_holin_4_1"/>
</dbReference>
<evidence type="ECO:0000256" key="3">
    <source>
        <dbReference type="ARBA" id="ARBA00022989"/>
    </source>
</evidence>
<proteinExistence type="predicted"/>
<sequence>MNALHIKNTVLAVLAAAGSAIAQALGGWDVALKVLICFMALDYATGWLVAAIWHKSGKSKTGALSSDAGFKGLAKKCVMLALVWMGALLDQATSSDFVRDAVCMFFIANEGLSILENTAVMGVPYPAFVKNMLDAIRQASDQGKQNTEAHT</sequence>
<evidence type="ECO:0000256" key="4">
    <source>
        <dbReference type="ARBA" id="ARBA00023136"/>
    </source>
</evidence>
<name>A0A8S5U6A0_9CAUD</name>
<dbReference type="GO" id="GO:0033644">
    <property type="term" value="C:host cell membrane"/>
    <property type="evidence" value="ECO:0007669"/>
    <property type="project" value="UniProtKB-SubCell"/>
</dbReference>
<reference evidence="6" key="1">
    <citation type="journal article" date="2021" name="Proc. Natl. Acad. Sci. U.S.A.">
        <title>A Catalog of Tens of Thousands of Viruses from Human Metagenomes Reveals Hidden Associations with Chronic Diseases.</title>
        <authorList>
            <person name="Tisza M.J."/>
            <person name="Buck C.B."/>
        </authorList>
    </citation>
    <scope>NUCLEOTIDE SEQUENCE</scope>
    <source>
        <strain evidence="6">CtBCv9</strain>
    </source>
</reference>
<evidence type="ECO:0000256" key="2">
    <source>
        <dbReference type="ARBA" id="ARBA00022692"/>
    </source>
</evidence>
<keyword evidence="4 5" id="KW-0472">Membrane</keyword>
<feature type="transmembrane region" description="Helical" evidence="5">
    <location>
        <begin position="32"/>
        <end position="53"/>
    </location>
</feature>